<evidence type="ECO:0000256" key="3">
    <source>
        <dbReference type="ARBA" id="ARBA00004613"/>
    </source>
</evidence>
<dbReference type="PANTHER" id="PTHR11705:SF147">
    <property type="entry name" value="INACTIVE METALLOCARBOXYPEPTIDASE ECM14"/>
    <property type="match status" value="1"/>
</dbReference>
<proteinExistence type="inferred from homology"/>
<dbReference type="AlphaFoldDB" id="A0A4U0W1B5"/>
<dbReference type="SUPFAM" id="SSF53187">
    <property type="entry name" value="Zn-dependent exopeptidases"/>
    <property type="match status" value="1"/>
</dbReference>
<evidence type="ECO:0000256" key="1">
    <source>
        <dbReference type="ARBA" id="ARBA00001947"/>
    </source>
</evidence>
<name>A0A4U0W1B5_9PEZI</name>
<comment type="caution">
    <text evidence="19">The sequence shown here is derived from an EMBL/GenBank/DDBJ whole genome shotgun (WGS) entry which is preliminary data.</text>
</comment>
<keyword evidence="7" id="KW-0479">Metal-binding</keyword>
<protein>
    <recommendedName>
        <fullName evidence="13">Inactive metallocarboxypeptidase ECM14</fullName>
    </recommendedName>
    <alternativeName>
        <fullName evidence="14">Inactive metallocarboxypeptidase ecm14</fullName>
    </alternativeName>
</protein>
<comment type="subcellular location">
    <subcellularLocation>
        <location evidence="3">Secreted</location>
    </subcellularLocation>
    <subcellularLocation>
        <location evidence="2">Vacuole</location>
    </subcellularLocation>
</comment>
<gene>
    <name evidence="19" type="ORF">B0A49_11093</name>
</gene>
<comment type="function">
    <text evidence="12">Inactive carboxypeptidase that may play a role in cell wall organization and biogenesis.</text>
</comment>
<comment type="caution">
    <text evidence="15">Lacks conserved residue(s) required for the propagation of feature annotation.</text>
</comment>
<feature type="chain" id="PRO_5020973791" description="Inactive metallocarboxypeptidase ECM14" evidence="17">
    <location>
        <begin position="23"/>
        <end position="606"/>
    </location>
</feature>
<keyword evidence="6" id="KW-0926">Vacuole</keyword>
<dbReference type="PANTHER" id="PTHR11705">
    <property type="entry name" value="PROTEASE FAMILY M14 CARBOXYPEPTIDASE A,B"/>
    <property type="match status" value="1"/>
</dbReference>
<evidence type="ECO:0000256" key="10">
    <source>
        <dbReference type="ARBA" id="ARBA00023157"/>
    </source>
</evidence>
<dbReference type="FunFam" id="3.40.630.10:FF:000060">
    <property type="entry name" value="Putative metallocarboxypeptidase ecm14"/>
    <property type="match status" value="1"/>
</dbReference>
<evidence type="ECO:0000256" key="7">
    <source>
        <dbReference type="ARBA" id="ARBA00022723"/>
    </source>
</evidence>
<comment type="cofactor">
    <cofactor evidence="1">
        <name>Zn(2+)</name>
        <dbReference type="ChEBI" id="CHEBI:29105"/>
    </cofactor>
</comment>
<dbReference type="STRING" id="331657.A0A4U0W1B5"/>
<accession>A0A4U0W1B5</accession>
<keyword evidence="11" id="KW-0961">Cell wall biogenesis/degradation</keyword>
<dbReference type="OrthoDB" id="3626597at2759"/>
<evidence type="ECO:0000256" key="11">
    <source>
        <dbReference type="ARBA" id="ARBA00023316"/>
    </source>
</evidence>
<dbReference type="GO" id="GO:0005576">
    <property type="term" value="C:extracellular region"/>
    <property type="evidence" value="ECO:0007669"/>
    <property type="project" value="UniProtKB-SubCell"/>
</dbReference>
<reference evidence="19 20" key="1">
    <citation type="submission" date="2017-03" db="EMBL/GenBank/DDBJ databases">
        <title>Genomes of endolithic fungi from Antarctica.</title>
        <authorList>
            <person name="Coleine C."/>
            <person name="Masonjones S."/>
            <person name="Stajich J.E."/>
        </authorList>
    </citation>
    <scope>NUCLEOTIDE SEQUENCE [LARGE SCALE GENOMIC DNA]</scope>
    <source>
        <strain evidence="19 20">CCFEE 5187</strain>
    </source>
</reference>
<evidence type="ECO:0000256" key="2">
    <source>
        <dbReference type="ARBA" id="ARBA00004116"/>
    </source>
</evidence>
<organism evidence="19 20">
    <name type="scientific">Cryomyces minteri</name>
    <dbReference type="NCBI Taxonomy" id="331657"/>
    <lineage>
        <taxon>Eukaryota</taxon>
        <taxon>Fungi</taxon>
        <taxon>Dikarya</taxon>
        <taxon>Ascomycota</taxon>
        <taxon>Pezizomycotina</taxon>
        <taxon>Dothideomycetes</taxon>
        <taxon>Dothideomycetes incertae sedis</taxon>
        <taxon>Cryomyces</taxon>
    </lineage>
</organism>
<feature type="signal peptide" evidence="17">
    <location>
        <begin position="1"/>
        <end position="22"/>
    </location>
</feature>
<dbReference type="Gene3D" id="3.40.630.10">
    <property type="entry name" value="Zn peptidases"/>
    <property type="match status" value="1"/>
</dbReference>
<keyword evidence="9" id="KW-0862">Zinc</keyword>
<keyword evidence="10" id="KW-1015">Disulfide bond</keyword>
<evidence type="ECO:0000256" key="17">
    <source>
        <dbReference type="SAM" id="SignalP"/>
    </source>
</evidence>
<evidence type="ECO:0000256" key="8">
    <source>
        <dbReference type="ARBA" id="ARBA00022729"/>
    </source>
</evidence>
<feature type="region of interest" description="Disordered" evidence="16">
    <location>
        <begin position="553"/>
        <end position="592"/>
    </location>
</feature>
<keyword evidence="5" id="KW-0964">Secreted</keyword>
<dbReference type="PRINTS" id="PR00765">
    <property type="entry name" value="CRBOXYPTASEA"/>
</dbReference>
<dbReference type="InterPro" id="IPR000834">
    <property type="entry name" value="Peptidase_M14"/>
</dbReference>
<dbReference type="GO" id="GO:0071555">
    <property type="term" value="P:cell wall organization"/>
    <property type="evidence" value="ECO:0007669"/>
    <property type="project" value="UniProtKB-KW"/>
</dbReference>
<evidence type="ECO:0000313" key="20">
    <source>
        <dbReference type="Proteomes" id="UP000308768"/>
    </source>
</evidence>
<evidence type="ECO:0000256" key="12">
    <source>
        <dbReference type="ARBA" id="ARBA00025210"/>
    </source>
</evidence>
<evidence type="ECO:0000256" key="6">
    <source>
        <dbReference type="ARBA" id="ARBA00022554"/>
    </source>
</evidence>
<dbReference type="GO" id="GO:0008270">
    <property type="term" value="F:zinc ion binding"/>
    <property type="evidence" value="ECO:0007669"/>
    <property type="project" value="InterPro"/>
</dbReference>
<dbReference type="SMART" id="SM00631">
    <property type="entry name" value="Zn_pept"/>
    <property type="match status" value="1"/>
</dbReference>
<dbReference type="GO" id="GO:0005773">
    <property type="term" value="C:vacuole"/>
    <property type="evidence" value="ECO:0007669"/>
    <property type="project" value="UniProtKB-SubCell"/>
</dbReference>
<dbReference type="PROSITE" id="PS00132">
    <property type="entry name" value="CARBOXYPEPT_ZN_1"/>
    <property type="match status" value="1"/>
</dbReference>
<sequence>MPRLSSLSLLAVALTSLLPVSAVPPNTYPLQGLPNQPQAAQVGDRRTWLCRPWSWRIADRIKQRVCGQIEEEVLRDIVSNDTAKSYPSGKLLAKYGGDMVLRFNVSTGDEAKMLADAADTLYLDVWEYNEDWVDIHMAKGVVPSLLGLLPSSLQHAHAPLMQEHELAQAIANTYPSPSTSTSSRSLEPDRAHSFSPSLRRATTSETNMFFQDYQPLSVIEPWFRLLASLYPTHVRLVNIGITYEGRDIPAVRVGVHPTNNDSPSEKRKTIIISGGSHAREWVSTSTVNYIAYNLIKNYGQVASMTHLLEDFDWIFVPTLNPDGYVYTWKTDRLWRKNRQATSLRFCRGIDLDRSYSFQWNGESTAGNPCSESFAGEAPFEGFEAKAFADWARNETENNNVEIVGFLDLHSYSQQVLYPYSYSCAIEPPSLENLEELASGLSKAIRLAHSHVYKVLSACEGNVALKGKNSGSKVVLPRMETGGGSALDYFYHEMKVRYTYQIKLRDTGSYGFLLPKENIVPTGKEILDAVTYFGRYLTEEYSLRSKEQVKEVEAESEAKEVDEQQRAVPRRLDVQGALPSANGEEEERDETGNLQDIQLVLKRRRRR</sequence>
<dbReference type="InterPro" id="IPR057246">
    <property type="entry name" value="CARBOXYPEPT_ZN_1"/>
</dbReference>
<evidence type="ECO:0000256" key="13">
    <source>
        <dbReference type="ARBA" id="ARBA00026187"/>
    </source>
</evidence>
<comment type="similarity">
    <text evidence="4 15">Belongs to the peptidase M14 family.</text>
</comment>
<evidence type="ECO:0000256" key="4">
    <source>
        <dbReference type="ARBA" id="ARBA00005988"/>
    </source>
</evidence>
<evidence type="ECO:0000256" key="14">
    <source>
        <dbReference type="ARBA" id="ARBA00026213"/>
    </source>
</evidence>
<dbReference type="PROSITE" id="PS52035">
    <property type="entry name" value="PEPTIDASE_M14"/>
    <property type="match status" value="1"/>
</dbReference>
<feature type="region of interest" description="Disordered" evidence="16">
    <location>
        <begin position="173"/>
        <end position="198"/>
    </location>
</feature>
<evidence type="ECO:0000256" key="9">
    <source>
        <dbReference type="ARBA" id="ARBA00022833"/>
    </source>
</evidence>
<keyword evidence="8 17" id="KW-0732">Signal</keyword>
<dbReference type="EMBL" id="NAJN01002276">
    <property type="protein sequence ID" value="TKA54905.1"/>
    <property type="molecule type" value="Genomic_DNA"/>
</dbReference>
<evidence type="ECO:0000256" key="15">
    <source>
        <dbReference type="PROSITE-ProRule" id="PRU01379"/>
    </source>
</evidence>
<evidence type="ECO:0000256" key="5">
    <source>
        <dbReference type="ARBA" id="ARBA00022525"/>
    </source>
</evidence>
<dbReference type="Proteomes" id="UP000308768">
    <property type="component" value="Unassembled WGS sequence"/>
</dbReference>
<evidence type="ECO:0000313" key="19">
    <source>
        <dbReference type="EMBL" id="TKA54905.1"/>
    </source>
</evidence>
<feature type="compositionally biased region" description="Basic and acidic residues" evidence="16">
    <location>
        <begin position="553"/>
        <end position="572"/>
    </location>
</feature>
<feature type="compositionally biased region" description="Low complexity" evidence="16">
    <location>
        <begin position="175"/>
        <end position="185"/>
    </location>
</feature>
<dbReference type="GO" id="GO:0006508">
    <property type="term" value="P:proteolysis"/>
    <property type="evidence" value="ECO:0007669"/>
    <property type="project" value="InterPro"/>
</dbReference>
<evidence type="ECO:0000256" key="16">
    <source>
        <dbReference type="SAM" id="MobiDB-lite"/>
    </source>
</evidence>
<evidence type="ECO:0000259" key="18">
    <source>
        <dbReference type="PROSITE" id="PS52035"/>
    </source>
</evidence>
<dbReference type="Pfam" id="PF00246">
    <property type="entry name" value="Peptidase_M14"/>
    <property type="match status" value="1"/>
</dbReference>
<dbReference type="GO" id="GO:0004181">
    <property type="term" value="F:metallocarboxypeptidase activity"/>
    <property type="evidence" value="ECO:0007669"/>
    <property type="project" value="InterPro"/>
</dbReference>
<dbReference type="CDD" id="cd03860">
    <property type="entry name" value="M14_CP_A-B_like"/>
    <property type="match status" value="1"/>
</dbReference>
<keyword evidence="20" id="KW-1185">Reference proteome</keyword>
<feature type="domain" description="Peptidase M14" evidence="18">
    <location>
        <begin position="212"/>
        <end position="536"/>
    </location>
</feature>